<dbReference type="AlphaFoldDB" id="A0A7W7U4Q1"/>
<sequence>MTTIQEPLWHDGWEQEADAKVSSTYWAGEVPADYSRSCSRRDIPIRTVVDVIRSL</sequence>
<dbReference type="Proteomes" id="UP000582643">
    <property type="component" value="Unassembled WGS sequence"/>
</dbReference>
<dbReference type="EMBL" id="JACHJY010000009">
    <property type="protein sequence ID" value="MBB4984985.1"/>
    <property type="molecule type" value="Genomic_DNA"/>
</dbReference>
<name>A0A7W7U4Q1_9ACTN</name>
<accession>A0A7W7U4Q1</accession>
<comment type="caution">
    <text evidence="1">The sequence shown here is derived from an EMBL/GenBank/DDBJ whole genome shotgun (WGS) entry which is preliminary data.</text>
</comment>
<evidence type="ECO:0000313" key="1">
    <source>
        <dbReference type="EMBL" id="MBB4984985.1"/>
    </source>
</evidence>
<reference evidence="1 2" key="1">
    <citation type="submission" date="2020-08" db="EMBL/GenBank/DDBJ databases">
        <title>Genomic Encyclopedia of Type Strains, Phase III (KMG-III): the genomes of soil and plant-associated and newly described type strains.</title>
        <authorList>
            <person name="Whitman W."/>
        </authorList>
    </citation>
    <scope>NUCLEOTIDE SEQUENCE [LARGE SCALE GENOMIC DNA]</scope>
    <source>
        <strain evidence="1 2">SFB5A</strain>
    </source>
</reference>
<protein>
    <submittedName>
        <fullName evidence="1">Uncharacterized protein</fullName>
    </submittedName>
</protein>
<dbReference type="RefSeq" id="WP_184932212.1">
    <property type="nucleotide sequence ID" value="NZ_JACHJY010000009.1"/>
</dbReference>
<gene>
    <name evidence="1" type="ORF">GGE06_005935</name>
</gene>
<evidence type="ECO:0000313" key="2">
    <source>
        <dbReference type="Proteomes" id="UP000582643"/>
    </source>
</evidence>
<proteinExistence type="predicted"/>
<keyword evidence="2" id="KW-1185">Reference proteome</keyword>
<organism evidence="1 2">
    <name type="scientific">Streptomyces nymphaeiformis</name>
    <dbReference type="NCBI Taxonomy" id="2663842"/>
    <lineage>
        <taxon>Bacteria</taxon>
        <taxon>Bacillati</taxon>
        <taxon>Actinomycetota</taxon>
        <taxon>Actinomycetes</taxon>
        <taxon>Kitasatosporales</taxon>
        <taxon>Streptomycetaceae</taxon>
        <taxon>Streptomyces</taxon>
    </lineage>
</organism>